<keyword evidence="1" id="KW-1133">Transmembrane helix</keyword>
<dbReference type="Proteomes" id="UP000002212">
    <property type="component" value="Chromosome"/>
</dbReference>
<dbReference type="PATRIC" id="fig|632772.20.peg.497"/>
<dbReference type="HOGENOM" id="CLU_2791251_0_0_11"/>
<evidence type="ECO:0000313" key="3">
    <source>
        <dbReference type="Proteomes" id="UP000002212"/>
    </source>
</evidence>
<evidence type="ECO:0000313" key="2">
    <source>
        <dbReference type="EMBL" id="BAH48693.1"/>
    </source>
</evidence>
<name>C1ARL6_RHOOB</name>
<sequence>MYGVHRHRRGSQEPLHVKERVVMARISKKSGADLLDALRVSVIGTVVCAGLVMGVIVVTMWNFPVPGV</sequence>
<dbReference type="KEGG" id="rop:ROP_04460"/>
<protein>
    <submittedName>
        <fullName evidence="2">Uncharacterized protein</fullName>
    </submittedName>
</protein>
<reference evidence="2 3" key="1">
    <citation type="submission" date="2009-03" db="EMBL/GenBank/DDBJ databases">
        <title>Comparison of the complete genome sequences of Rhodococcus erythropolis PR4 and Rhodococcus opacus B4.</title>
        <authorList>
            <person name="Takarada H."/>
            <person name="Sekine M."/>
            <person name="Hosoyama A."/>
            <person name="Yamada R."/>
            <person name="Fujisawa T."/>
            <person name="Omata S."/>
            <person name="Shimizu A."/>
            <person name="Tsukatani N."/>
            <person name="Tanikawa S."/>
            <person name="Fujita N."/>
            <person name="Harayama S."/>
        </authorList>
    </citation>
    <scope>NUCLEOTIDE SEQUENCE [LARGE SCALE GENOMIC DNA]</scope>
    <source>
        <strain evidence="2 3">B4</strain>
    </source>
</reference>
<accession>C1ARL6</accession>
<keyword evidence="1" id="KW-0812">Transmembrane</keyword>
<evidence type="ECO:0000256" key="1">
    <source>
        <dbReference type="SAM" id="Phobius"/>
    </source>
</evidence>
<dbReference type="AlphaFoldDB" id="C1ARL6"/>
<gene>
    <name evidence="2" type="ordered locus">ROP_04460</name>
</gene>
<organism evidence="2 3">
    <name type="scientific">Rhodococcus opacus (strain B4)</name>
    <dbReference type="NCBI Taxonomy" id="632772"/>
    <lineage>
        <taxon>Bacteria</taxon>
        <taxon>Bacillati</taxon>
        <taxon>Actinomycetota</taxon>
        <taxon>Actinomycetes</taxon>
        <taxon>Mycobacteriales</taxon>
        <taxon>Nocardiaceae</taxon>
        <taxon>Rhodococcus</taxon>
    </lineage>
</organism>
<proteinExistence type="predicted"/>
<keyword evidence="1" id="KW-0472">Membrane</keyword>
<feature type="transmembrane region" description="Helical" evidence="1">
    <location>
        <begin position="37"/>
        <end position="61"/>
    </location>
</feature>
<dbReference type="EMBL" id="AP011115">
    <property type="protein sequence ID" value="BAH48693.1"/>
    <property type="molecule type" value="Genomic_DNA"/>
</dbReference>